<dbReference type="PANTHER" id="PTHR10983">
    <property type="entry name" value="1-ACYLGLYCEROL-3-PHOSPHATE ACYLTRANSFERASE-RELATED"/>
    <property type="match status" value="1"/>
</dbReference>
<feature type="transmembrane region" description="Helical" evidence="4">
    <location>
        <begin position="12"/>
        <end position="41"/>
    </location>
</feature>
<dbReference type="InterPro" id="IPR002123">
    <property type="entry name" value="Plipid/glycerol_acylTrfase"/>
</dbReference>
<evidence type="ECO:0000259" key="5">
    <source>
        <dbReference type="SMART" id="SM00563"/>
    </source>
</evidence>
<feature type="domain" description="Phospholipid/glycerol acyltransferase" evidence="5">
    <location>
        <begin position="87"/>
        <end position="212"/>
    </location>
</feature>
<evidence type="ECO:0000313" key="6">
    <source>
        <dbReference type="EMBL" id="KAA8495888.1"/>
    </source>
</evidence>
<keyword evidence="7" id="KW-1185">Reference proteome</keyword>
<dbReference type="CDD" id="cd07990">
    <property type="entry name" value="LPLAT_LCLAT1-like"/>
    <property type="match status" value="1"/>
</dbReference>
<sequence length="358" mass="40579">MAAVDVVTAPCVALYIVVHMLITVVLADGVVGTAILALTLLRQPLLIRRIQAAFLRVWMSPLIGLLENFGGLTLRLTGDAFRENESCLFLSNHRSWTDTIVIYSCARQVGAHGNVKFFAKFPLIFFPIYGLAGHVTKVCVFIKRSAESATRMFGRAFNFLSDPNAQFPFWMISYLEGTRLTPAKLQQAQDFAKKRDLQVLEHVLQPRVKGFISMVHELRSVTPAVYDITIGYDEEPVTRDPLPSFTKILWQGAWNEDRVIHVHQRRIPMSELPHDDEALKLWIYKMYAEKDELLKHYYKHGHFPGERLEWKRMSRSYQYGWYVATLVSAAAVVAGGVLAVRGLLGSAWWTGTPTVKVV</sequence>
<comment type="similarity">
    <text evidence="1">Belongs to the 1-acyl-sn-glycerol-3-phosphate acyltransferase family.</text>
</comment>
<feature type="transmembrane region" description="Helical" evidence="4">
    <location>
        <begin position="319"/>
        <end position="340"/>
    </location>
</feature>
<dbReference type="Pfam" id="PF01553">
    <property type="entry name" value="Acyltransferase"/>
    <property type="match status" value="1"/>
</dbReference>
<evidence type="ECO:0000256" key="4">
    <source>
        <dbReference type="SAM" id="Phobius"/>
    </source>
</evidence>
<dbReference type="SMART" id="SM00563">
    <property type="entry name" value="PlsC"/>
    <property type="match status" value="1"/>
</dbReference>
<keyword evidence="4" id="KW-1133">Transmembrane helix</keyword>
<dbReference type="InterPro" id="IPR032098">
    <property type="entry name" value="Acyltransf_C"/>
</dbReference>
<protein>
    <submittedName>
        <fullName evidence="6">Putative 1-acyl-sn-glycerol-3-phosphate acyltransferase 5</fullName>
    </submittedName>
</protein>
<dbReference type="GO" id="GO:0016746">
    <property type="term" value="F:acyltransferase activity"/>
    <property type="evidence" value="ECO:0007669"/>
    <property type="project" value="UniProtKB-KW"/>
</dbReference>
<reference evidence="7" key="1">
    <citation type="journal article" date="2019" name="Nat. Commun.">
        <title>Expansion of phycobilisome linker gene families in mesophilic red algae.</title>
        <authorList>
            <person name="Lee J."/>
            <person name="Kim D."/>
            <person name="Bhattacharya D."/>
            <person name="Yoon H.S."/>
        </authorList>
    </citation>
    <scope>NUCLEOTIDE SEQUENCE [LARGE SCALE GENOMIC DNA]</scope>
    <source>
        <strain evidence="7">CCMP 1328</strain>
    </source>
</reference>
<evidence type="ECO:0000313" key="7">
    <source>
        <dbReference type="Proteomes" id="UP000324585"/>
    </source>
</evidence>
<keyword evidence="2 6" id="KW-0808">Transferase</keyword>
<keyword evidence="4" id="KW-0472">Membrane</keyword>
<name>A0A5J4YXJ9_PORPP</name>
<accession>A0A5J4YXJ9</accession>
<feature type="transmembrane region" description="Helical" evidence="4">
    <location>
        <begin position="123"/>
        <end position="142"/>
    </location>
</feature>
<evidence type="ECO:0000256" key="3">
    <source>
        <dbReference type="ARBA" id="ARBA00023315"/>
    </source>
</evidence>
<dbReference type="OrthoDB" id="189226at2759"/>
<keyword evidence="3 6" id="KW-0012">Acyltransferase</keyword>
<comment type="caution">
    <text evidence="6">The sequence shown here is derived from an EMBL/GenBank/DDBJ whole genome shotgun (WGS) entry which is preliminary data.</text>
</comment>
<dbReference type="Proteomes" id="UP000324585">
    <property type="component" value="Unassembled WGS sequence"/>
</dbReference>
<dbReference type="Pfam" id="PF16076">
    <property type="entry name" value="Acyltransf_C"/>
    <property type="match status" value="1"/>
</dbReference>
<feature type="transmembrane region" description="Helical" evidence="4">
    <location>
        <begin position="53"/>
        <end position="74"/>
    </location>
</feature>
<dbReference type="SUPFAM" id="SSF69593">
    <property type="entry name" value="Glycerol-3-phosphate (1)-acyltransferase"/>
    <property type="match status" value="1"/>
</dbReference>
<evidence type="ECO:0000256" key="1">
    <source>
        <dbReference type="ARBA" id="ARBA00008655"/>
    </source>
</evidence>
<dbReference type="AlphaFoldDB" id="A0A5J4YXJ9"/>
<dbReference type="PANTHER" id="PTHR10983:SF16">
    <property type="entry name" value="LYSOCARDIOLIPIN ACYLTRANSFERASE 1"/>
    <property type="match status" value="1"/>
</dbReference>
<keyword evidence="4" id="KW-0812">Transmembrane</keyword>
<evidence type="ECO:0000256" key="2">
    <source>
        <dbReference type="ARBA" id="ARBA00022679"/>
    </source>
</evidence>
<proteinExistence type="inferred from homology"/>
<organism evidence="6 7">
    <name type="scientific">Porphyridium purpureum</name>
    <name type="common">Red alga</name>
    <name type="synonym">Porphyridium cruentum</name>
    <dbReference type="NCBI Taxonomy" id="35688"/>
    <lineage>
        <taxon>Eukaryota</taxon>
        <taxon>Rhodophyta</taxon>
        <taxon>Bangiophyceae</taxon>
        <taxon>Porphyridiales</taxon>
        <taxon>Porphyridiaceae</taxon>
        <taxon>Porphyridium</taxon>
    </lineage>
</organism>
<dbReference type="GO" id="GO:0012505">
    <property type="term" value="C:endomembrane system"/>
    <property type="evidence" value="ECO:0007669"/>
    <property type="project" value="TreeGrafter"/>
</dbReference>
<dbReference type="OMA" id="EQECSTW"/>
<gene>
    <name evidence="6" type="ORF">FVE85_2043</name>
</gene>
<dbReference type="EMBL" id="VRMN01000003">
    <property type="protein sequence ID" value="KAA8495888.1"/>
    <property type="molecule type" value="Genomic_DNA"/>
</dbReference>